<gene>
    <name evidence="5" type="primary">Piso0_001296</name>
    <name evidence="5" type="ORF">GNLVRS01_PISO0I01812g</name>
</gene>
<accession>G8YDZ7</accession>
<dbReference type="Gene3D" id="3.30.70.330">
    <property type="match status" value="1"/>
</dbReference>
<keyword evidence="6" id="KW-1185">Reference proteome</keyword>
<dbReference type="PROSITE" id="PS50102">
    <property type="entry name" value="RRM"/>
    <property type="match status" value="1"/>
</dbReference>
<feature type="compositionally biased region" description="Basic and acidic residues" evidence="3">
    <location>
        <begin position="46"/>
        <end position="68"/>
    </location>
</feature>
<dbReference type="InParanoid" id="G8YDZ7"/>
<keyword evidence="1 2" id="KW-0694">RNA-binding</keyword>
<protein>
    <submittedName>
        <fullName evidence="5">Piso0_001296 protein</fullName>
    </submittedName>
</protein>
<sequence>MSEEVSLAGQQQPHGEEQNRNEQVPQGVPQESAANHSNQEANAPGHDQDVQMRMEEMEKEAAKLRELNSKLNTEVDNATSEEKKDIDSRSIYIGNVDYGATPLELQQHFSGCGVVNRVTIPLNKFSGSPKGYAYLEFGDIDAVNKAIATLDGSTFRDREIKVSSKRTNVPGLSSTNRGQRGFFRGGRGFRGSFRGRGPRGGRGFRGASRFTPY</sequence>
<feature type="region of interest" description="Disordered" evidence="3">
    <location>
        <begin position="194"/>
        <end position="213"/>
    </location>
</feature>
<evidence type="ECO:0000313" key="5">
    <source>
        <dbReference type="EMBL" id="CCE81396.1"/>
    </source>
</evidence>
<dbReference type="OrthoDB" id="4726at2759"/>
<dbReference type="AlphaFoldDB" id="G8YDZ7"/>
<feature type="domain" description="RRM" evidence="4">
    <location>
        <begin position="89"/>
        <end position="167"/>
    </location>
</feature>
<dbReference type="GO" id="GO:0005737">
    <property type="term" value="C:cytoplasm"/>
    <property type="evidence" value="ECO:0007669"/>
    <property type="project" value="TreeGrafter"/>
</dbReference>
<dbReference type="EMBL" id="FO082051">
    <property type="protein sequence ID" value="CCE81396.1"/>
    <property type="molecule type" value="Genomic_DNA"/>
</dbReference>
<feature type="region of interest" description="Disordered" evidence="3">
    <location>
        <begin position="1"/>
        <end position="84"/>
    </location>
</feature>
<dbReference type="PANTHER" id="PTHR23236:SF12">
    <property type="entry name" value="EUKARYOTIC INITIATION FACTOR 4B-RELATED"/>
    <property type="match status" value="1"/>
</dbReference>
<feature type="compositionally biased region" description="Polar residues" evidence="3">
    <location>
        <begin position="32"/>
        <end position="41"/>
    </location>
</feature>
<evidence type="ECO:0000256" key="2">
    <source>
        <dbReference type="PROSITE-ProRule" id="PRU00176"/>
    </source>
</evidence>
<organism evidence="5 6">
    <name type="scientific">Pichia sorbitophila (strain ATCC MYA-4447 / BCRC 22081 / CBS 7064 / NBRC 10061 / NRRL Y-12695)</name>
    <name type="common">Hybrid yeast</name>
    <dbReference type="NCBI Taxonomy" id="559304"/>
    <lineage>
        <taxon>Eukaryota</taxon>
        <taxon>Fungi</taxon>
        <taxon>Dikarya</taxon>
        <taxon>Ascomycota</taxon>
        <taxon>Saccharomycotina</taxon>
        <taxon>Pichiomycetes</taxon>
        <taxon>Debaryomycetaceae</taxon>
        <taxon>Millerozyma</taxon>
    </lineage>
</organism>
<feature type="compositionally biased region" description="Polar residues" evidence="3">
    <location>
        <begin position="69"/>
        <end position="78"/>
    </location>
</feature>
<dbReference type="SMART" id="SM00360">
    <property type="entry name" value="RRM"/>
    <property type="match status" value="1"/>
</dbReference>
<dbReference type="OMA" id="FRMPTRY"/>
<evidence type="ECO:0000256" key="3">
    <source>
        <dbReference type="SAM" id="MobiDB-lite"/>
    </source>
</evidence>
<dbReference type="InterPro" id="IPR012677">
    <property type="entry name" value="Nucleotide-bd_a/b_plait_sf"/>
</dbReference>
<dbReference type="HOGENOM" id="CLU_012062_23_3_1"/>
<dbReference type="STRING" id="559304.G8YDZ7"/>
<dbReference type="Pfam" id="PF00076">
    <property type="entry name" value="RRM_1"/>
    <property type="match status" value="1"/>
</dbReference>
<dbReference type="InterPro" id="IPR000504">
    <property type="entry name" value="RRM_dom"/>
</dbReference>
<reference evidence="5 6" key="1">
    <citation type="journal article" date="2012" name="G3 (Bethesda)">
        <title>Pichia sorbitophila, an interspecies yeast hybrid reveals early steps of genome resolution following polyploidization.</title>
        <authorList>
            <person name="Leh Louis V."/>
            <person name="Despons L."/>
            <person name="Friedrich A."/>
            <person name="Martin T."/>
            <person name="Durrens P."/>
            <person name="Casaregola S."/>
            <person name="Neuveglise C."/>
            <person name="Fairhead C."/>
            <person name="Marck C."/>
            <person name="Cruz J.A."/>
            <person name="Straub M.L."/>
            <person name="Kugler V."/>
            <person name="Sacerdot C."/>
            <person name="Uzunov Z."/>
            <person name="Thierry A."/>
            <person name="Weiss S."/>
            <person name="Bleykasten C."/>
            <person name="De Montigny J."/>
            <person name="Jacques N."/>
            <person name="Jung P."/>
            <person name="Lemaire M."/>
            <person name="Mallet S."/>
            <person name="Morel G."/>
            <person name="Richard G.F."/>
            <person name="Sarkar A."/>
            <person name="Savel G."/>
            <person name="Schacherer J."/>
            <person name="Seret M.L."/>
            <person name="Talla E."/>
            <person name="Samson G."/>
            <person name="Jubin C."/>
            <person name="Poulain J."/>
            <person name="Vacherie B."/>
            <person name="Barbe V."/>
            <person name="Pelletier E."/>
            <person name="Sherman D.J."/>
            <person name="Westhof E."/>
            <person name="Weissenbach J."/>
            <person name="Baret P.V."/>
            <person name="Wincker P."/>
            <person name="Gaillardin C."/>
            <person name="Dujon B."/>
            <person name="Souciet J.L."/>
        </authorList>
    </citation>
    <scope>NUCLEOTIDE SEQUENCE [LARGE SCALE GENOMIC DNA]</scope>
    <source>
        <strain evidence="6">ATCC MYA-4447 / BCRC 22081 / CBS 7064 / NBRC 10061 / NRRL Y-12695</strain>
    </source>
</reference>
<dbReference type="PANTHER" id="PTHR23236">
    <property type="entry name" value="EUKARYOTIC TRANSLATION INITIATION FACTOR 4B/4H"/>
    <property type="match status" value="1"/>
</dbReference>
<dbReference type="Proteomes" id="UP000005222">
    <property type="component" value="Chromosome I"/>
</dbReference>
<dbReference type="GO" id="GO:0008143">
    <property type="term" value="F:poly(A) binding"/>
    <property type="evidence" value="ECO:0007669"/>
    <property type="project" value="TreeGrafter"/>
</dbReference>
<dbReference type="InterPro" id="IPR035979">
    <property type="entry name" value="RBD_domain_sf"/>
</dbReference>
<dbReference type="SUPFAM" id="SSF54928">
    <property type="entry name" value="RNA-binding domain, RBD"/>
    <property type="match status" value="1"/>
</dbReference>
<evidence type="ECO:0000259" key="4">
    <source>
        <dbReference type="PROSITE" id="PS50102"/>
    </source>
</evidence>
<dbReference type="FunCoup" id="G8YDZ7">
    <property type="interactions" value="610"/>
</dbReference>
<evidence type="ECO:0000313" key="6">
    <source>
        <dbReference type="Proteomes" id="UP000005222"/>
    </source>
</evidence>
<evidence type="ECO:0000256" key="1">
    <source>
        <dbReference type="ARBA" id="ARBA00022884"/>
    </source>
</evidence>
<name>G8YDZ7_PICSO</name>
<dbReference type="eggNOG" id="KOG4209">
    <property type="taxonomic scope" value="Eukaryota"/>
</dbReference>
<proteinExistence type="predicted"/>